<organism evidence="1 2">
    <name type="scientific">Brassica napus</name>
    <name type="common">Rape</name>
    <dbReference type="NCBI Taxonomy" id="3708"/>
    <lineage>
        <taxon>Eukaryota</taxon>
        <taxon>Viridiplantae</taxon>
        <taxon>Streptophyta</taxon>
        <taxon>Embryophyta</taxon>
        <taxon>Tracheophyta</taxon>
        <taxon>Spermatophyta</taxon>
        <taxon>Magnoliopsida</taxon>
        <taxon>eudicotyledons</taxon>
        <taxon>Gunneridae</taxon>
        <taxon>Pentapetalae</taxon>
        <taxon>rosids</taxon>
        <taxon>malvids</taxon>
        <taxon>Brassicales</taxon>
        <taxon>Brassicaceae</taxon>
        <taxon>Brassiceae</taxon>
        <taxon>Brassica</taxon>
    </lineage>
</organism>
<evidence type="ECO:0000313" key="2">
    <source>
        <dbReference type="Proteomes" id="UP000824890"/>
    </source>
</evidence>
<protein>
    <submittedName>
        <fullName evidence="1">Uncharacterized protein</fullName>
    </submittedName>
</protein>
<reference evidence="1 2" key="1">
    <citation type="submission" date="2021-05" db="EMBL/GenBank/DDBJ databases">
        <title>Genome Assembly of Synthetic Allotetraploid Brassica napus Reveals Homoeologous Exchanges between Subgenomes.</title>
        <authorList>
            <person name="Davis J.T."/>
        </authorList>
    </citation>
    <scope>NUCLEOTIDE SEQUENCE [LARGE SCALE GENOMIC DNA]</scope>
    <source>
        <strain evidence="2">cv. Da-Ae</strain>
        <tissue evidence="1">Seedling</tissue>
    </source>
</reference>
<accession>A0ABQ8AH05</accession>
<evidence type="ECO:0000313" key="1">
    <source>
        <dbReference type="EMBL" id="KAH0891718.1"/>
    </source>
</evidence>
<sequence>MKAGKRFCSGGHGIQLPHGTFLHRRSRFSTVVSKEAMIPNFPTKLSLKFSFKSGSSVNIKIPES</sequence>
<comment type="caution">
    <text evidence="1">The sequence shown here is derived from an EMBL/GenBank/DDBJ whole genome shotgun (WGS) entry which is preliminary data.</text>
</comment>
<feature type="non-terminal residue" evidence="1">
    <location>
        <position position="64"/>
    </location>
</feature>
<proteinExistence type="predicted"/>
<name>A0ABQ8AH05_BRANA</name>
<dbReference type="Proteomes" id="UP000824890">
    <property type="component" value="Unassembled WGS sequence"/>
</dbReference>
<gene>
    <name evidence="1" type="ORF">HID58_054147</name>
</gene>
<dbReference type="EMBL" id="JAGKQM010000013">
    <property type="protein sequence ID" value="KAH0891718.1"/>
    <property type="molecule type" value="Genomic_DNA"/>
</dbReference>
<keyword evidence="2" id="KW-1185">Reference proteome</keyword>